<dbReference type="Gene3D" id="3.40.850.10">
    <property type="entry name" value="Kinesin motor domain"/>
    <property type="match status" value="1"/>
</dbReference>
<organism evidence="13 14">
    <name type="scientific">Electrophorus electricus</name>
    <name type="common">Electric eel</name>
    <name type="synonym">Gymnotus electricus</name>
    <dbReference type="NCBI Taxonomy" id="8005"/>
    <lineage>
        <taxon>Eukaryota</taxon>
        <taxon>Metazoa</taxon>
        <taxon>Chordata</taxon>
        <taxon>Craniata</taxon>
        <taxon>Vertebrata</taxon>
        <taxon>Euteleostomi</taxon>
        <taxon>Actinopterygii</taxon>
        <taxon>Neopterygii</taxon>
        <taxon>Teleostei</taxon>
        <taxon>Ostariophysi</taxon>
        <taxon>Gymnotiformes</taxon>
        <taxon>Gymnotoidei</taxon>
        <taxon>Gymnotidae</taxon>
        <taxon>Electrophorus</taxon>
    </lineage>
</organism>
<evidence type="ECO:0000256" key="2">
    <source>
        <dbReference type="ARBA" id="ARBA00022490"/>
    </source>
</evidence>
<dbReference type="PROSITE" id="PS50067">
    <property type="entry name" value="KINESIN_MOTOR_2"/>
    <property type="match status" value="1"/>
</dbReference>
<feature type="compositionally biased region" description="Polar residues" evidence="11">
    <location>
        <begin position="947"/>
        <end position="963"/>
    </location>
</feature>
<dbReference type="InterPro" id="IPR000253">
    <property type="entry name" value="FHA_dom"/>
</dbReference>
<dbReference type="InterPro" id="IPR001752">
    <property type="entry name" value="Kinesin_motor_dom"/>
</dbReference>
<feature type="compositionally biased region" description="Basic and acidic residues" evidence="11">
    <location>
        <begin position="1092"/>
        <end position="1101"/>
    </location>
</feature>
<feature type="domain" description="Kinesin motor" evidence="12">
    <location>
        <begin position="5"/>
        <end position="348"/>
    </location>
</feature>
<evidence type="ECO:0000256" key="7">
    <source>
        <dbReference type="ARBA" id="ARBA00023175"/>
    </source>
</evidence>
<comment type="subcellular location">
    <subcellularLocation>
        <location evidence="1">Cytoplasm</location>
        <location evidence="1">Cytoskeleton</location>
    </subcellularLocation>
</comment>
<dbReference type="PROSITE" id="PS00411">
    <property type="entry name" value="KINESIN_MOTOR_1"/>
    <property type="match status" value="1"/>
</dbReference>
<feature type="region of interest" description="Disordered" evidence="11">
    <location>
        <begin position="839"/>
        <end position="1101"/>
    </location>
</feature>
<name>A0AAY5EY78_ELEEL</name>
<evidence type="ECO:0000256" key="4">
    <source>
        <dbReference type="ARBA" id="ARBA00022741"/>
    </source>
</evidence>
<dbReference type="InterPro" id="IPR027417">
    <property type="entry name" value="P-loop_NTPase"/>
</dbReference>
<proteinExistence type="inferred from homology"/>
<evidence type="ECO:0000256" key="5">
    <source>
        <dbReference type="ARBA" id="ARBA00022840"/>
    </source>
</evidence>
<reference evidence="13" key="3">
    <citation type="submission" date="2025-09" db="UniProtKB">
        <authorList>
            <consortium name="Ensembl"/>
        </authorList>
    </citation>
    <scope>IDENTIFICATION</scope>
</reference>
<evidence type="ECO:0000256" key="3">
    <source>
        <dbReference type="ARBA" id="ARBA00022701"/>
    </source>
</evidence>
<keyword evidence="7 9" id="KW-0505">Motor protein</keyword>
<evidence type="ECO:0000313" key="13">
    <source>
        <dbReference type="Ensembl" id="ENSEEEP00000061649.1"/>
    </source>
</evidence>
<dbReference type="SUPFAM" id="SSF52540">
    <property type="entry name" value="P-loop containing nucleoside triphosphate hydrolases"/>
    <property type="match status" value="1"/>
</dbReference>
<reference evidence="13 14" key="1">
    <citation type="submission" date="2020-05" db="EMBL/GenBank/DDBJ databases">
        <title>Electrophorus electricus (electric eel) genome, fEleEle1, primary haplotype.</title>
        <authorList>
            <person name="Myers G."/>
            <person name="Meyer A."/>
            <person name="Fedrigo O."/>
            <person name="Formenti G."/>
            <person name="Rhie A."/>
            <person name="Tracey A."/>
            <person name="Sims Y."/>
            <person name="Jarvis E.D."/>
        </authorList>
    </citation>
    <scope>NUCLEOTIDE SEQUENCE [LARGE SCALE GENOMIC DNA]</scope>
</reference>
<dbReference type="InterPro" id="IPR019821">
    <property type="entry name" value="Kinesin_motor_CS"/>
</dbReference>
<dbReference type="PANTHER" id="PTHR47117:SF9">
    <property type="entry name" value="KINESIN-LIKE PROTEIN KIF1C ISOFORM X1"/>
    <property type="match status" value="1"/>
</dbReference>
<dbReference type="CDD" id="cd01365">
    <property type="entry name" value="KISc_KIF1A_KIF1B"/>
    <property type="match status" value="1"/>
</dbReference>
<feature type="compositionally biased region" description="Polar residues" evidence="11">
    <location>
        <begin position="1072"/>
        <end position="1091"/>
    </location>
</feature>
<dbReference type="Pfam" id="PF16183">
    <property type="entry name" value="Kinesin_assoc"/>
    <property type="match status" value="1"/>
</dbReference>
<dbReference type="Gene3D" id="2.60.200.20">
    <property type="match status" value="1"/>
</dbReference>
<evidence type="ECO:0000256" key="10">
    <source>
        <dbReference type="SAM" id="Coils"/>
    </source>
</evidence>
<dbReference type="FunFam" id="3.40.850.10:FF:000004">
    <property type="entry name" value="Kinesin-like protein isoform 2"/>
    <property type="match status" value="1"/>
</dbReference>
<dbReference type="Ensembl" id="ENSEEET00000061315.1">
    <property type="protein sequence ID" value="ENSEEEP00000061649.1"/>
    <property type="gene ID" value="ENSEEEG00000001568.2"/>
</dbReference>
<evidence type="ECO:0000256" key="1">
    <source>
        <dbReference type="ARBA" id="ARBA00004245"/>
    </source>
</evidence>
<keyword evidence="4 9" id="KW-0547">Nucleotide-binding</keyword>
<dbReference type="InterPro" id="IPR032405">
    <property type="entry name" value="Kinesin_assoc"/>
</dbReference>
<dbReference type="Gene3D" id="6.10.250.2520">
    <property type="match status" value="1"/>
</dbReference>
<dbReference type="GO" id="GO:0008017">
    <property type="term" value="F:microtubule binding"/>
    <property type="evidence" value="ECO:0007669"/>
    <property type="project" value="InterPro"/>
</dbReference>
<dbReference type="Proteomes" id="UP000314983">
    <property type="component" value="Chromosome 6"/>
</dbReference>
<evidence type="ECO:0000256" key="8">
    <source>
        <dbReference type="ARBA" id="ARBA00023212"/>
    </source>
</evidence>
<evidence type="ECO:0000256" key="9">
    <source>
        <dbReference type="PROSITE-ProRule" id="PRU00283"/>
    </source>
</evidence>
<dbReference type="SUPFAM" id="SSF49879">
    <property type="entry name" value="SMAD/FHA domain"/>
    <property type="match status" value="1"/>
</dbReference>
<dbReference type="GO" id="GO:0048731">
    <property type="term" value="P:system development"/>
    <property type="evidence" value="ECO:0007669"/>
    <property type="project" value="UniProtKB-ARBA"/>
</dbReference>
<accession>A0AAY5EY78</accession>
<dbReference type="GO" id="GO:0007018">
    <property type="term" value="P:microtubule-based movement"/>
    <property type="evidence" value="ECO:0007669"/>
    <property type="project" value="InterPro"/>
</dbReference>
<dbReference type="InterPro" id="IPR036961">
    <property type="entry name" value="Kinesin_motor_dom_sf"/>
</dbReference>
<keyword evidence="3" id="KW-0493">Microtubule</keyword>
<dbReference type="Pfam" id="PF00225">
    <property type="entry name" value="Kinesin"/>
    <property type="match status" value="1"/>
</dbReference>
<keyword evidence="14" id="KW-1185">Reference proteome</keyword>
<dbReference type="AlphaFoldDB" id="A0AAY5EY78"/>
<gene>
    <name evidence="13" type="primary">KIF1C</name>
</gene>
<comment type="similarity">
    <text evidence="9">Belongs to the TRAFAC class myosin-kinesin ATPase superfamily. Kinesin family.</text>
</comment>
<feature type="binding site" evidence="9">
    <location>
        <begin position="96"/>
        <end position="103"/>
    </location>
    <ligand>
        <name>ATP</name>
        <dbReference type="ChEBI" id="CHEBI:30616"/>
    </ligand>
</feature>
<dbReference type="GO" id="GO:0005874">
    <property type="term" value="C:microtubule"/>
    <property type="evidence" value="ECO:0007669"/>
    <property type="project" value="UniProtKB-KW"/>
</dbReference>
<keyword evidence="6 10" id="KW-0175">Coiled coil</keyword>
<reference evidence="13" key="2">
    <citation type="submission" date="2025-08" db="UniProtKB">
        <authorList>
            <consortium name="Ensembl"/>
        </authorList>
    </citation>
    <scope>IDENTIFICATION</scope>
</reference>
<evidence type="ECO:0000259" key="12">
    <source>
        <dbReference type="PROSITE" id="PS50067"/>
    </source>
</evidence>
<feature type="compositionally biased region" description="Basic and acidic residues" evidence="11">
    <location>
        <begin position="928"/>
        <end position="939"/>
    </location>
</feature>
<dbReference type="FunFam" id="2.60.200.20:FF:000001">
    <property type="entry name" value="Kinesin family member 1B"/>
    <property type="match status" value="1"/>
</dbReference>
<sequence>MASSSVKVAVRVRPFNNRETNCGAKCVIQMQDKSTCIANPKQPKDTPKSFTFDYSYWSHSTEDPSFTSQRQVYLDIGEEMLLHAFEGYNVCIFAYGQTGAGKSYTMMGKQEPNQQGIIPQLCEDLFRRTAENTDPDLSFSVEVSYMEIYCERVRDLLNPKCRGPLRVREHPIMGPYVEDLSKMAVTDYSDIADLMDCGNKARTVAATNMNETSSRSHAVFTILFTQHRHDQMTNLDTEKVSKISLVDLAGSERADSSGAKGMRLKEGANINKSLTTLGKVISALADMQSTKKRKSDFIPYRDSVLTWLLRENLGGNSRTAMIAALSPADINYEETLSTLRYADRAKQIRCNAVINEDPNARLVRELKEEVKRLKELLLSQGLSELIIATGKTNTQCVQAPISSSDLSVSLYLSLSLSLTHISLLSHFQETEKIIAEMNETWEEKLHKTEAIRQERESLLAEMGVSIREDGGTVGVFSPKKTPHLVNLNEDPLMSECLLYYIKDGITRVGQEDVDIRLSGQFIKELHCVFCSEVEDNGEVVVTLEPLVGAETYVNGKQITEGVVLKQGNRIVMGKNHVFRFNHPEQARLERERNAAQDQQGEPVDWSYAQKELLEKQEELVYLVLYADSDSGDDSDKRSCEESWRLITSLREKLPANKVQSIVKKCGLPSSGKRREPLRVYQIPQRRRLPAGLGAKPHPSLDDLRTQAIKEICYEVALGDFRHTRQEIEALAIVRMKDLCRTYGLRDPQERDSWRSVARDVCNTVGIGDDEGREKVTVGGRADMGELKAHIDKLTDILQEVKIQNNMKDEEIRALRGRMAKMEKVFPVGLQVQLGDEDDSMADVSGARGEDVVGQSSWYGEDDSGYRRGRHRWQYPDKFQDPKRRRDMGSQSDRTGRFLPPLERKLLFPFKGNPQHRGFHWGPSANQREGADTQDGKDSSSFDGGSVHTFQSPPLNKGQWANSHHQQRRNHGNRGHSNRGNRQRSRNRGRNPFDGYVQHEPNVNADWKDGGMGQVEQNHGRERYIWCSPNSSSGQEDNHCQQNQHLNQQQGKQGFHKQHSQQPGYYLPPHRQPSPTEKTQKASGSSPNTPLTQEEHTTPMET</sequence>
<protein>
    <recommendedName>
        <fullName evidence="12">Kinesin motor domain-containing protein</fullName>
    </recommendedName>
</protein>
<feature type="compositionally biased region" description="Low complexity" evidence="11">
    <location>
        <begin position="1040"/>
        <end position="1052"/>
    </location>
</feature>
<dbReference type="PANTHER" id="PTHR47117">
    <property type="entry name" value="STAR-RELATED LIPID TRANSFER PROTEIN 9"/>
    <property type="match status" value="1"/>
</dbReference>
<dbReference type="Pfam" id="PF00498">
    <property type="entry name" value="FHA"/>
    <property type="match status" value="1"/>
</dbReference>
<keyword evidence="2" id="KW-0963">Cytoplasm</keyword>
<feature type="compositionally biased region" description="Basic and acidic residues" evidence="11">
    <location>
        <begin position="873"/>
        <end position="887"/>
    </location>
</feature>
<dbReference type="GO" id="GO:0005524">
    <property type="term" value="F:ATP binding"/>
    <property type="evidence" value="ECO:0007669"/>
    <property type="project" value="UniProtKB-UniRule"/>
</dbReference>
<dbReference type="GO" id="GO:0003777">
    <property type="term" value="F:microtubule motor activity"/>
    <property type="evidence" value="ECO:0007669"/>
    <property type="project" value="InterPro"/>
</dbReference>
<dbReference type="InterPro" id="IPR008984">
    <property type="entry name" value="SMAD_FHA_dom_sf"/>
</dbReference>
<evidence type="ECO:0000256" key="11">
    <source>
        <dbReference type="SAM" id="MobiDB-lite"/>
    </source>
</evidence>
<dbReference type="GeneTree" id="ENSGT00940000159295"/>
<keyword evidence="5 9" id="KW-0067">ATP-binding</keyword>
<keyword evidence="8" id="KW-0206">Cytoskeleton</keyword>
<feature type="compositionally biased region" description="Basic residues" evidence="11">
    <location>
        <begin position="964"/>
        <end position="988"/>
    </location>
</feature>
<dbReference type="SMART" id="SM00129">
    <property type="entry name" value="KISc"/>
    <property type="match status" value="1"/>
</dbReference>
<evidence type="ECO:0000313" key="14">
    <source>
        <dbReference type="Proteomes" id="UP000314983"/>
    </source>
</evidence>
<dbReference type="PRINTS" id="PR00380">
    <property type="entry name" value="KINESINHEAVY"/>
</dbReference>
<evidence type="ECO:0000256" key="6">
    <source>
        <dbReference type="ARBA" id="ARBA00023054"/>
    </source>
</evidence>
<feature type="coiled-coil region" evidence="10">
    <location>
        <begin position="783"/>
        <end position="817"/>
    </location>
</feature>